<name>A0ABT0M4A7_9RHOB</name>
<organism evidence="1 2">
    <name type="scientific">Roseinatronobacter domitianus</name>
    <dbReference type="NCBI Taxonomy" id="2940293"/>
    <lineage>
        <taxon>Bacteria</taxon>
        <taxon>Pseudomonadati</taxon>
        <taxon>Pseudomonadota</taxon>
        <taxon>Alphaproteobacteria</taxon>
        <taxon>Rhodobacterales</taxon>
        <taxon>Paracoccaceae</taxon>
        <taxon>Roseinatronobacter</taxon>
    </lineage>
</organism>
<sequence length="501" mass="55790">MTINTMGIRGHWSVPHVATCARHEHPLIVLYRDPHATARYDNAQHLSAVTKSILGGELDRPRETPASFEDWLEDRLLSGPGPDWLSGHPLHAASVFCRLLGIALLRLDGLRLDHIADESRHSLYALGFEVAQGGEDAVRRALIRLQELVDTLQDGPKKTYPALYDRLSHDYAENPDYAPFRRILRDHMAATWPLGPGDELLGEPVHERRLHSVTTASRETGVDPRRLRKQLSAAGLLVEDSVLPDSWAVFDAAAAAPILRDLIVLVAATEFREIIGATRSQFDLLVADGVLKPSLETSETKSVWDPRAGTAFLTGLLRGAVQLRQPQHSWEHISKSAQRLKIGPGVIIRAIMDGQLRRIGNLEGRTGYSAVYVDHDEVARLLGSEAPPGHTIETFAKSVGAGPPVGLRRLILDGHTPATRAINPRTNAEQFYITTADAEAFHAKYFTPRTMANAYRRSWQSLRIELQQYGTGQFRRDDCDYGRIFLRDMVECCLGKPQLHR</sequence>
<evidence type="ECO:0000313" key="2">
    <source>
        <dbReference type="Proteomes" id="UP001202550"/>
    </source>
</evidence>
<proteinExistence type="predicted"/>
<protein>
    <submittedName>
        <fullName evidence="1">Uncharacterized protein</fullName>
    </submittedName>
</protein>
<comment type="caution">
    <text evidence="1">The sequence shown here is derived from an EMBL/GenBank/DDBJ whole genome shotgun (WGS) entry which is preliminary data.</text>
</comment>
<gene>
    <name evidence="1" type="ORF">M3N55_13230</name>
</gene>
<dbReference type="Proteomes" id="UP001202550">
    <property type="component" value="Unassembled WGS sequence"/>
</dbReference>
<reference evidence="1 2" key="1">
    <citation type="submission" date="2022-05" db="EMBL/GenBank/DDBJ databases">
        <title>Seasonal and diel survey of microbial diversity of the Tyrrhenian coast.</title>
        <authorList>
            <person name="Gattoni G."/>
            <person name="Corral P."/>
        </authorList>
    </citation>
    <scope>NUCLEOTIDE SEQUENCE [LARGE SCALE GENOMIC DNA]</scope>
    <source>
        <strain evidence="1 2">V10</strain>
    </source>
</reference>
<keyword evidence="2" id="KW-1185">Reference proteome</keyword>
<evidence type="ECO:0000313" key="1">
    <source>
        <dbReference type="EMBL" id="MCL1629694.1"/>
    </source>
</evidence>
<dbReference type="RefSeq" id="WP_249059866.1">
    <property type="nucleotide sequence ID" value="NZ_JALZWP010000015.1"/>
</dbReference>
<dbReference type="EMBL" id="JALZWP010000015">
    <property type="protein sequence ID" value="MCL1629694.1"/>
    <property type="molecule type" value="Genomic_DNA"/>
</dbReference>
<accession>A0ABT0M4A7</accession>